<keyword evidence="1" id="KW-0812">Transmembrane</keyword>
<evidence type="ECO:0000256" key="1">
    <source>
        <dbReference type="SAM" id="Phobius"/>
    </source>
</evidence>
<comment type="caution">
    <text evidence="2">The sequence shown here is derived from an EMBL/GenBank/DDBJ whole genome shotgun (WGS) entry which is preliminary data.</text>
</comment>
<sequence length="197" mass="20712">MALSIQRSVPLIISSLSHCVGGTTEAKSCRLKSLPSLVFASVLEAVARTPGQTEAAGSTKALSCISGKLFFVLTPSGLFGSASGFFFGSASGFLFGSASGFFGSASGFLFGSASGFLLSSALGLLFGAAIRFFFFSLLPRLFLSFPNLRSVSIPVGSVYPSLLDKSLKKFLQRHVGESFARRSIQQLTQLGRRLSLA</sequence>
<dbReference type="AlphaFoldDB" id="A0A367LFG4"/>
<keyword evidence="1" id="KW-0472">Membrane</keyword>
<accession>A0A367LFG4</accession>
<dbReference type="Proteomes" id="UP000253664">
    <property type="component" value="Unassembled WGS sequence"/>
</dbReference>
<evidence type="ECO:0000313" key="3">
    <source>
        <dbReference type="Proteomes" id="UP000253664"/>
    </source>
</evidence>
<evidence type="ECO:0000313" key="2">
    <source>
        <dbReference type="EMBL" id="RCI12992.1"/>
    </source>
</evidence>
<keyword evidence="1" id="KW-1133">Transmembrane helix</keyword>
<name>A0A367LFG4_9HYPO</name>
<gene>
    <name evidence="2" type="ORF">L249_0012</name>
</gene>
<organism evidence="2 3">
    <name type="scientific">Ophiocordyceps polyrhachis-furcata BCC 54312</name>
    <dbReference type="NCBI Taxonomy" id="1330021"/>
    <lineage>
        <taxon>Eukaryota</taxon>
        <taxon>Fungi</taxon>
        <taxon>Dikarya</taxon>
        <taxon>Ascomycota</taxon>
        <taxon>Pezizomycotina</taxon>
        <taxon>Sordariomycetes</taxon>
        <taxon>Hypocreomycetidae</taxon>
        <taxon>Hypocreales</taxon>
        <taxon>Ophiocordycipitaceae</taxon>
        <taxon>Ophiocordyceps</taxon>
    </lineage>
</organism>
<evidence type="ECO:0008006" key="4">
    <source>
        <dbReference type="Google" id="ProtNLM"/>
    </source>
</evidence>
<feature type="transmembrane region" description="Helical" evidence="1">
    <location>
        <begin position="69"/>
        <end position="88"/>
    </location>
</feature>
<proteinExistence type="predicted"/>
<keyword evidence="3" id="KW-1185">Reference proteome</keyword>
<dbReference type="EMBL" id="LKCN02000007">
    <property type="protein sequence ID" value="RCI12992.1"/>
    <property type="molecule type" value="Genomic_DNA"/>
</dbReference>
<reference evidence="2 3" key="1">
    <citation type="journal article" date="2015" name="BMC Genomics">
        <title>Insights from the genome of Ophiocordyceps polyrhachis-furcata to pathogenicity and host specificity in insect fungi.</title>
        <authorList>
            <person name="Wichadakul D."/>
            <person name="Kobmoo N."/>
            <person name="Ingsriswang S."/>
            <person name="Tangphatsornruang S."/>
            <person name="Chantasingh D."/>
            <person name="Luangsa-ard J.J."/>
            <person name="Eurwilaichitr L."/>
        </authorList>
    </citation>
    <scope>NUCLEOTIDE SEQUENCE [LARGE SCALE GENOMIC DNA]</scope>
    <source>
        <strain evidence="2 3">BCC 54312</strain>
    </source>
</reference>
<feature type="transmembrane region" description="Helical" evidence="1">
    <location>
        <begin position="108"/>
        <end position="134"/>
    </location>
</feature>
<protein>
    <recommendedName>
        <fullName evidence="4">Transmembrane protein</fullName>
    </recommendedName>
</protein>